<evidence type="ECO:0000259" key="9">
    <source>
        <dbReference type="PROSITE" id="PS50929"/>
    </source>
</evidence>
<dbReference type="Proteomes" id="UP000000664">
    <property type="component" value="Chromosome"/>
</dbReference>
<feature type="domain" description="ABC transporter" evidence="8">
    <location>
        <begin position="325"/>
        <end position="535"/>
    </location>
</feature>
<name>A0A805YU48_LACGA</name>
<evidence type="ECO:0000256" key="3">
    <source>
        <dbReference type="ARBA" id="ARBA00022741"/>
    </source>
</evidence>
<keyword evidence="3" id="KW-0547">Nucleotide-binding</keyword>
<feature type="transmembrane region" description="Helical" evidence="7">
    <location>
        <begin position="51"/>
        <end position="71"/>
    </location>
</feature>
<dbReference type="InterPro" id="IPR025662">
    <property type="entry name" value="Sigma_54_int_dom_ATP-bd_1"/>
</dbReference>
<feature type="transmembrane region" description="Helical" evidence="7">
    <location>
        <begin position="17"/>
        <end position="39"/>
    </location>
</feature>
<dbReference type="InterPro" id="IPR036640">
    <property type="entry name" value="ABC1_TM_sf"/>
</dbReference>
<evidence type="ECO:0000256" key="4">
    <source>
        <dbReference type="ARBA" id="ARBA00022840"/>
    </source>
</evidence>
<keyword evidence="2 7" id="KW-0812">Transmembrane</keyword>
<dbReference type="KEGG" id="lga:LGAS_0956"/>
<dbReference type="InterPro" id="IPR003593">
    <property type="entry name" value="AAA+_ATPase"/>
</dbReference>
<dbReference type="Gene3D" id="1.20.1560.10">
    <property type="entry name" value="ABC transporter type 1, transmembrane domain"/>
    <property type="match status" value="1"/>
</dbReference>
<comment type="subcellular location">
    <subcellularLocation>
        <location evidence="1">Cell membrane</location>
        <topology evidence="1">Multi-pass membrane protein</topology>
    </subcellularLocation>
</comment>
<proteinExistence type="predicted"/>
<sequence>MEIEMSIKKLFKSNKKLFILIFFMVFIGMAIDSLSQYLMTPAYNYLRNMNLLGFILFMCLALGCDAVRLGLISGSDYLYSKETQNYLHQIRKKISRYFFKNEISQTAKVQNSMVANLDQLTTKYLVPIKNSFMYFLAVVFSIGILFSFNWILVVVTIILTIISLLLPKVFEKMTSSATVTVTKKNEKFLNILDKWIKGLDELRRYASFDIFTNSINNGAKEYKKAAIHQGATIAIADLATALVNIGGQMLLLGLCAYLYLQGEIAFGAVITTGQFSSTIMDGVAAFVAQWNLIKSAKGLNKEILELEQPVEIAQDQHDAQKVAKVEIKDLALQFKNGEKISYPDLTFNKGEKVLITGDSGSGKSTLFKLILNKLTPSKGTIRFIDQDGKEIHLNPDEIGYLAQDSTLFPDTLENNITMFNSELNNQVKQATEKVDFDKDIKKFPEGLATQVDLDKNNLSGGQKQKLVLARALVHNSPWLFIDEGTSAIDSKSTKHILQHLLTTDGSVIMIAHNFSNELVSMFDRVVKLDDGGTNQ</sequence>
<keyword evidence="5 7" id="KW-1133">Transmembrane helix</keyword>
<dbReference type="InterPro" id="IPR017871">
    <property type="entry name" value="ABC_transporter-like_CS"/>
</dbReference>
<dbReference type="Pfam" id="PF00005">
    <property type="entry name" value="ABC_tran"/>
    <property type="match status" value="1"/>
</dbReference>
<dbReference type="AlphaFoldDB" id="A0A805YU48"/>
<dbReference type="PROSITE" id="PS50893">
    <property type="entry name" value="ABC_TRANSPORTER_2"/>
    <property type="match status" value="1"/>
</dbReference>
<evidence type="ECO:0000256" key="6">
    <source>
        <dbReference type="ARBA" id="ARBA00023136"/>
    </source>
</evidence>
<dbReference type="GO" id="GO:0005886">
    <property type="term" value="C:plasma membrane"/>
    <property type="evidence" value="ECO:0007669"/>
    <property type="project" value="UniProtKB-SubCell"/>
</dbReference>
<dbReference type="InterPro" id="IPR003439">
    <property type="entry name" value="ABC_transporter-like_ATP-bd"/>
</dbReference>
<dbReference type="PANTHER" id="PTHR43394">
    <property type="entry name" value="ATP-DEPENDENT PERMEASE MDL1, MITOCHONDRIAL"/>
    <property type="match status" value="1"/>
</dbReference>
<dbReference type="InterPro" id="IPR011527">
    <property type="entry name" value="ABC1_TM_dom"/>
</dbReference>
<dbReference type="CDD" id="cd03228">
    <property type="entry name" value="ABCC_MRP_Like"/>
    <property type="match status" value="1"/>
</dbReference>
<dbReference type="EMBL" id="CP000413">
    <property type="protein sequence ID" value="ABJ60342.1"/>
    <property type="molecule type" value="Genomic_DNA"/>
</dbReference>
<dbReference type="PROSITE" id="PS00675">
    <property type="entry name" value="SIGMA54_INTERACT_1"/>
    <property type="match status" value="1"/>
</dbReference>
<dbReference type="SMART" id="SM00382">
    <property type="entry name" value="AAA"/>
    <property type="match status" value="1"/>
</dbReference>
<evidence type="ECO:0000313" key="11">
    <source>
        <dbReference type="Proteomes" id="UP000000664"/>
    </source>
</evidence>
<protein>
    <submittedName>
        <fullName evidence="10">ABC-type multidrug transport system, ATPase and permease component</fullName>
    </submittedName>
</protein>
<dbReference type="PROSITE" id="PS50929">
    <property type="entry name" value="ABC_TM1F"/>
    <property type="match status" value="1"/>
</dbReference>
<evidence type="ECO:0000256" key="5">
    <source>
        <dbReference type="ARBA" id="ARBA00022989"/>
    </source>
</evidence>
<dbReference type="GO" id="GO:0016887">
    <property type="term" value="F:ATP hydrolysis activity"/>
    <property type="evidence" value="ECO:0007669"/>
    <property type="project" value="InterPro"/>
</dbReference>
<keyword evidence="4" id="KW-0067">ATP-binding</keyword>
<dbReference type="SUPFAM" id="SSF90123">
    <property type="entry name" value="ABC transporter transmembrane region"/>
    <property type="match status" value="1"/>
</dbReference>
<evidence type="ECO:0000259" key="8">
    <source>
        <dbReference type="PROSITE" id="PS50893"/>
    </source>
</evidence>
<dbReference type="InterPro" id="IPR027417">
    <property type="entry name" value="P-loop_NTPase"/>
</dbReference>
<dbReference type="SUPFAM" id="SSF52540">
    <property type="entry name" value="P-loop containing nucleoside triphosphate hydrolases"/>
    <property type="match status" value="1"/>
</dbReference>
<feature type="transmembrane region" description="Helical" evidence="7">
    <location>
        <begin position="133"/>
        <end position="166"/>
    </location>
</feature>
<evidence type="ECO:0000256" key="1">
    <source>
        <dbReference type="ARBA" id="ARBA00004651"/>
    </source>
</evidence>
<dbReference type="Pfam" id="PF00664">
    <property type="entry name" value="ABC_membrane"/>
    <property type="match status" value="1"/>
</dbReference>
<gene>
    <name evidence="10" type="ordered locus">LGAS_0956</name>
</gene>
<reference evidence="10 11" key="1">
    <citation type="journal article" date="2006" name="Proc. Natl. Acad. Sci. U.S.A.">
        <title>Comparative genomics of the lactic acid bacteria.</title>
        <authorList>
            <person name="Makarova K."/>
            <person name="Slesarev A."/>
            <person name="Wolf Y."/>
            <person name="Sorokin A."/>
            <person name="Mirkin B."/>
            <person name="Koonin E."/>
            <person name="Pavlov A."/>
            <person name="Pavlova N."/>
            <person name="Karamychev V."/>
            <person name="Polouchine N."/>
            <person name="Shakhova V."/>
            <person name="Grigoriev I."/>
            <person name="Lou Y."/>
            <person name="Rohksar D."/>
            <person name="Lucas S."/>
            <person name="Huang K."/>
            <person name="Goodstein D.M."/>
            <person name="Hawkins T."/>
            <person name="Plengvidhya V."/>
            <person name="Welker D."/>
            <person name="Hughes J."/>
            <person name="Goh Y."/>
            <person name="Benson A."/>
            <person name="Baldwin K."/>
            <person name="Lee J.H."/>
            <person name="Diaz-Muniz I."/>
            <person name="Dosti B."/>
            <person name="Smeianov V."/>
            <person name="Wechter W."/>
            <person name="Barabote R."/>
            <person name="Lorca G."/>
            <person name="Altermann E."/>
            <person name="Barrangou R."/>
            <person name="Ganesan B."/>
            <person name="Xie Y."/>
            <person name="Rawsthorne H."/>
            <person name="Tamir D."/>
            <person name="Parker C."/>
            <person name="Breidt F."/>
            <person name="Broadbent J."/>
            <person name="Hutkins R."/>
            <person name="O'Sullivan D."/>
            <person name="Steele J."/>
            <person name="Unlu G."/>
            <person name="Saier M."/>
            <person name="Klaenhammer T."/>
            <person name="Richardson P."/>
            <person name="Kozyavkin S."/>
            <person name="Weimer B."/>
            <person name="Mills D."/>
        </authorList>
    </citation>
    <scope>NUCLEOTIDE SEQUENCE [LARGE SCALE GENOMIC DNA]</scope>
    <source>
        <strain evidence="11">ATCC 33323 / DSM 20243 / BCRC 14619 / CIP 102991 / JCM 1131 / KCTC 3163 / NCIMB 11718 / NCTC 13722 / AM63</strain>
    </source>
</reference>
<keyword evidence="6 7" id="KW-0472">Membrane</keyword>
<dbReference type="GO" id="GO:0015421">
    <property type="term" value="F:ABC-type oligopeptide transporter activity"/>
    <property type="evidence" value="ECO:0007669"/>
    <property type="project" value="TreeGrafter"/>
</dbReference>
<organism evidence="10 11">
    <name type="scientific">Lactobacillus gasseri (strain ATCC 33323 / DSM 20243 / BCRC 14619 / CIP 102991 / JCM 1131 / KCTC 3163 / NCIMB 11718 / NCTC 13722 / AM63)</name>
    <dbReference type="NCBI Taxonomy" id="324831"/>
    <lineage>
        <taxon>Bacteria</taxon>
        <taxon>Bacillati</taxon>
        <taxon>Bacillota</taxon>
        <taxon>Bacilli</taxon>
        <taxon>Lactobacillales</taxon>
        <taxon>Lactobacillaceae</taxon>
        <taxon>Lactobacillus</taxon>
    </lineage>
</organism>
<accession>A0A805YU48</accession>
<evidence type="ECO:0000256" key="2">
    <source>
        <dbReference type="ARBA" id="ARBA00022692"/>
    </source>
</evidence>
<dbReference type="PROSITE" id="PS00211">
    <property type="entry name" value="ABC_TRANSPORTER_1"/>
    <property type="match status" value="1"/>
</dbReference>
<evidence type="ECO:0000256" key="7">
    <source>
        <dbReference type="SAM" id="Phobius"/>
    </source>
</evidence>
<dbReference type="Gene3D" id="3.40.50.300">
    <property type="entry name" value="P-loop containing nucleotide triphosphate hydrolases"/>
    <property type="match status" value="1"/>
</dbReference>
<dbReference type="InterPro" id="IPR039421">
    <property type="entry name" value="Type_1_exporter"/>
</dbReference>
<evidence type="ECO:0000313" key="10">
    <source>
        <dbReference type="EMBL" id="ABJ60342.1"/>
    </source>
</evidence>
<dbReference type="GO" id="GO:0005524">
    <property type="term" value="F:ATP binding"/>
    <property type="evidence" value="ECO:0007669"/>
    <property type="project" value="UniProtKB-KW"/>
</dbReference>
<dbReference type="PANTHER" id="PTHR43394:SF1">
    <property type="entry name" value="ATP-BINDING CASSETTE SUB-FAMILY B MEMBER 10, MITOCHONDRIAL"/>
    <property type="match status" value="1"/>
</dbReference>
<feature type="domain" description="ABC transmembrane type-1" evidence="9">
    <location>
        <begin position="17"/>
        <end position="295"/>
    </location>
</feature>